<dbReference type="HOGENOM" id="CLU_062358_0_0_1"/>
<dbReference type="SUPFAM" id="SSF50969">
    <property type="entry name" value="YVTN repeat-like/Quinoprotein amine dehydrogenase"/>
    <property type="match status" value="1"/>
</dbReference>
<evidence type="ECO:0000313" key="3">
    <source>
        <dbReference type="Proteomes" id="UP000019478"/>
    </source>
</evidence>
<dbReference type="OrthoDB" id="71437at2759"/>
<dbReference type="InterPro" id="IPR011044">
    <property type="entry name" value="Quino_amine_DH_bsu"/>
</dbReference>
<dbReference type="eggNOG" id="ENOG502SMA1">
    <property type="taxonomic scope" value="Eukaryota"/>
</dbReference>
<dbReference type="GeneID" id="19173483"/>
<dbReference type="InterPro" id="IPR046312">
    <property type="entry name" value="DUF6454"/>
</dbReference>
<keyword evidence="3" id="KW-1185">Reference proteome</keyword>
<evidence type="ECO:0000313" key="2">
    <source>
        <dbReference type="EMBL" id="EXJ78238.1"/>
    </source>
</evidence>
<sequence length="352" mass="38708">MLFSRRTGLALLSASCWLMPSALAANITVYQPNVALLPSPPPAPGPAKDFEAIIEQFNRLGRSTVWNLVKKIRFEGDSGEPEGMVNLGEERYIVGENHYTNVTASYGKNVIINGTDRTPGAGYAHLAVYDAQGKRIADATLTAPGAIQYHIGGIDYDGERIWATIAQYRPNTTATIISVDPFTLNYQNITSYNDHLGGIVHDKQTNQLSTLNWGARNATTWNLNSGALRHPSSGFSQPLAVVRNPTFFIDYQDCKFLGHSRVYDYRAVMMCSGLATYPNNVTVGGVGIVDTETMVPLSELPLPMVSDLGMPITVNPFDVALVNGTMRLYFLPDQHNSTLYVYEPVQDSPYEY</sequence>
<comment type="caution">
    <text evidence="2">The sequence shown here is derived from an EMBL/GenBank/DDBJ whole genome shotgun (WGS) entry which is preliminary data.</text>
</comment>
<dbReference type="Proteomes" id="UP000019478">
    <property type="component" value="Unassembled WGS sequence"/>
</dbReference>
<reference evidence="2 3" key="1">
    <citation type="submission" date="2013-03" db="EMBL/GenBank/DDBJ databases">
        <title>The Genome Sequence of Capronia epimyces CBS 606.96.</title>
        <authorList>
            <consortium name="The Broad Institute Genomics Platform"/>
            <person name="Cuomo C."/>
            <person name="de Hoog S."/>
            <person name="Gorbushina A."/>
            <person name="Walker B."/>
            <person name="Young S.K."/>
            <person name="Zeng Q."/>
            <person name="Gargeya S."/>
            <person name="Fitzgerald M."/>
            <person name="Haas B."/>
            <person name="Abouelleil A."/>
            <person name="Allen A.W."/>
            <person name="Alvarado L."/>
            <person name="Arachchi H.M."/>
            <person name="Berlin A.M."/>
            <person name="Chapman S.B."/>
            <person name="Gainer-Dewar J."/>
            <person name="Goldberg J."/>
            <person name="Griggs A."/>
            <person name="Gujja S."/>
            <person name="Hansen M."/>
            <person name="Howarth C."/>
            <person name="Imamovic A."/>
            <person name="Ireland A."/>
            <person name="Larimer J."/>
            <person name="McCowan C."/>
            <person name="Murphy C."/>
            <person name="Pearson M."/>
            <person name="Poon T.W."/>
            <person name="Priest M."/>
            <person name="Roberts A."/>
            <person name="Saif S."/>
            <person name="Shea T."/>
            <person name="Sisk P."/>
            <person name="Sykes S."/>
            <person name="Wortman J."/>
            <person name="Nusbaum C."/>
            <person name="Birren B."/>
        </authorList>
    </citation>
    <scope>NUCLEOTIDE SEQUENCE [LARGE SCALE GENOMIC DNA]</scope>
    <source>
        <strain evidence="2 3">CBS 606.96</strain>
    </source>
</reference>
<feature type="signal peptide" evidence="1">
    <location>
        <begin position="1"/>
        <end position="24"/>
    </location>
</feature>
<dbReference type="RefSeq" id="XP_007737683.1">
    <property type="nucleotide sequence ID" value="XM_007739493.1"/>
</dbReference>
<dbReference type="Pfam" id="PF20055">
    <property type="entry name" value="DUF6454"/>
    <property type="match status" value="1"/>
</dbReference>
<proteinExistence type="predicted"/>
<gene>
    <name evidence="2" type="ORF">A1O3_09399</name>
</gene>
<organism evidence="2 3">
    <name type="scientific">Capronia epimyces CBS 606.96</name>
    <dbReference type="NCBI Taxonomy" id="1182542"/>
    <lineage>
        <taxon>Eukaryota</taxon>
        <taxon>Fungi</taxon>
        <taxon>Dikarya</taxon>
        <taxon>Ascomycota</taxon>
        <taxon>Pezizomycotina</taxon>
        <taxon>Eurotiomycetes</taxon>
        <taxon>Chaetothyriomycetidae</taxon>
        <taxon>Chaetothyriales</taxon>
        <taxon>Herpotrichiellaceae</taxon>
        <taxon>Capronia</taxon>
    </lineage>
</organism>
<keyword evidence="1" id="KW-0732">Signal</keyword>
<feature type="chain" id="PRO_5004931934" evidence="1">
    <location>
        <begin position="25"/>
        <end position="352"/>
    </location>
</feature>
<name>W9XDE0_9EURO</name>
<dbReference type="AlphaFoldDB" id="W9XDE0"/>
<accession>W9XDE0</accession>
<protein>
    <submittedName>
        <fullName evidence="2">Uncharacterized protein</fullName>
    </submittedName>
</protein>
<dbReference type="EMBL" id="AMGY01000009">
    <property type="protein sequence ID" value="EXJ78238.1"/>
    <property type="molecule type" value="Genomic_DNA"/>
</dbReference>
<evidence type="ECO:0000256" key="1">
    <source>
        <dbReference type="SAM" id="SignalP"/>
    </source>
</evidence>